<evidence type="ECO:0000256" key="1">
    <source>
        <dbReference type="SAM" id="MobiDB-lite"/>
    </source>
</evidence>
<evidence type="ECO:0000313" key="3">
    <source>
        <dbReference type="Proteomes" id="UP000017836"/>
    </source>
</evidence>
<feature type="region of interest" description="Disordered" evidence="1">
    <location>
        <begin position="1"/>
        <end position="57"/>
    </location>
</feature>
<feature type="compositionally biased region" description="Basic and acidic residues" evidence="1">
    <location>
        <begin position="1"/>
        <end position="18"/>
    </location>
</feature>
<gene>
    <name evidence="2" type="ORF">AMTR_s00038p00192940</name>
</gene>
<keyword evidence="3" id="KW-1185">Reference proteome</keyword>
<feature type="compositionally biased region" description="Low complexity" evidence="1">
    <location>
        <begin position="117"/>
        <end position="126"/>
    </location>
</feature>
<dbReference type="HOGENOM" id="CLU_143094_0_0_1"/>
<dbReference type="Gramene" id="ERN14635">
    <property type="protein sequence ID" value="ERN14635"/>
    <property type="gene ID" value="AMTR_s00038p00192940"/>
</dbReference>
<sequence>MADHLERKQEHATWKELHPTALRPLAHHQVNGIDLSNSNSDDDDGSDYEWTPSPDAVLGVKREVPRIADHFERKQEPATWKEMHPTALRPLAPHQGNGVEADGDNTSDGDLFFSCQSSPSPSSGMT</sequence>
<name>U5CXG3_AMBTC</name>
<feature type="compositionally biased region" description="Basic and acidic residues" evidence="1">
    <location>
        <begin position="71"/>
        <end position="84"/>
    </location>
</feature>
<evidence type="ECO:0000313" key="2">
    <source>
        <dbReference type="EMBL" id="ERN14635.1"/>
    </source>
</evidence>
<dbReference type="AlphaFoldDB" id="U5CXG3"/>
<dbReference type="Proteomes" id="UP000017836">
    <property type="component" value="Unassembled WGS sequence"/>
</dbReference>
<accession>U5CXG3</accession>
<dbReference type="EMBL" id="KI392532">
    <property type="protein sequence ID" value="ERN14635.1"/>
    <property type="molecule type" value="Genomic_DNA"/>
</dbReference>
<reference evidence="3" key="1">
    <citation type="journal article" date="2013" name="Science">
        <title>The Amborella genome and the evolution of flowering plants.</title>
        <authorList>
            <consortium name="Amborella Genome Project"/>
        </authorList>
    </citation>
    <scope>NUCLEOTIDE SEQUENCE [LARGE SCALE GENOMIC DNA]</scope>
</reference>
<proteinExistence type="predicted"/>
<feature type="region of interest" description="Disordered" evidence="1">
    <location>
        <begin position="71"/>
        <end position="126"/>
    </location>
</feature>
<organism evidence="2 3">
    <name type="scientific">Amborella trichopoda</name>
    <dbReference type="NCBI Taxonomy" id="13333"/>
    <lineage>
        <taxon>Eukaryota</taxon>
        <taxon>Viridiplantae</taxon>
        <taxon>Streptophyta</taxon>
        <taxon>Embryophyta</taxon>
        <taxon>Tracheophyta</taxon>
        <taxon>Spermatophyta</taxon>
        <taxon>Magnoliopsida</taxon>
        <taxon>Amborellales</taxon>
        <taxon>Amborellaceae</taxon>
        <taxon>Amborella</taxon>
    </lineage>
</organism>
<protein>
    <submittedName>
        <fullName evidence="2">Uncharacterized protein</fullName>
    </submittedName>
</protein>